<dbReference type="InterPro" id="IPR032466">
    <property type="entry name" value="Metal_Hydrolase"/>
</dbReference>
<accession>A0AAW5APD7</accession>
<feature type="binding site" evidence="3">
    <location>
        <position position="154"/>
    </location>
    <ligand>
        <name>a divalent metal cation</name>
        <dbReference type="ChEBI" id="CHEBI:60240"/>
        <label>2</label>
    </ligand>
</feature>
<feature type="binding site" evidence="3">
    <location>
        <position position="204"/>
    </location>
    <ligand>
        <name>a divalent metal cation</name>
        <dbReference type="ChEBI" id="CHEBI:60240"/>
        <label>1</label>
    </ligand>
</feature>
<name>A0AAW5APD7_9NEIS</name>
<dbReference type="PIRSF" id="PIRSF005902">
    <property type="entry name" value="DNase_TatD"/>
    <property type="match status" value="1"/>
</dbReference>
<dbReference type="PANTHER" id="PTHR46124:SF3">
    <property type="entry name" value="HYDROLASE"/>
    <property type="match status" value="1"/>
</dbReference>
<proteinExistence type="inferred from homology"/>
<dbReference type="InterPro" id="IPR001130">
    <property type="entry name" value="TatD-like"/>
</dbReference>
<feature type="binding site" evidence="3">
    <location>
        <position position="130"/>
    </location>
    <ligand>
        <name>a divalent metal cation</name>
        <dbReference type="ChEBI" id="CHEBI:60240"/>
        <label>2</label>
    </ligand>
</feature>
<evidence type="ECO:0000313" key="4">
    <source>
        <dbReference type="EMBL" id="MCF7530364.1"/>
    </source>
</evidence>
<organism evidence="4 5">
    <name type="scientific">Neisseria lisongii</name>
    <dbReference type="NCBI Taxonomy" id="2912188"/>
    <lineage>
        <taxon>Bacteria</taxon>
        <taxon>Pseudomonadati</taxon>
        <taxon>Pseudomonadota</taxon>
        <taxon>Betaproteobacteria</taxon>
        <taxon>Neisseriales</taxon>
        <taxon>Neisseriaceae</taxon>
        <taxon>Neisseria</taxon>
    </lineage>
</organism>
<gene>
    <name evidence="4" type="ORF">L4H06_09020</name>
</gene>
<evidence type="ECO:0000256" key="2">
    <source>
        <dbReference type="ARBA" id="ARBA00022801"/>
    </source>
</evidence>
<dbReference type="GO" id="GO:0046872">
    <property type="term" value="F:metal ion binding"/>
    <property type="evidence" value="ECO:0007669"/>
    <property type="project" value="UniProtKB-KW"/>
</dbReference>
<dbReference type="SUPFAM" id="SSF51556">
    <property type="entry name" value="Metallo-dependent hydrolases"/>
    <property type="match status" value="1"/>
</dbReference>
<dbReference type="Proteomes" id="UP001201397">
    <property type="component" value="Unassembled WGS sequence"/>
</dbReference>
<dbReference type="Pfam" id="PF01026">
    <property type="entry name" value="TatD_DNase"/>
    <property type="match status" value="1"/>
</dbReference>
<keyword evidence="3" id="KW-0479">Metal-binding</keyword>
<comment type="similarity">
    <text evidence="1">Belongs to the metallo-dependent hydrolases superfamily. TatD-type hydrolase family.</text>
</comment>
<comment type="caution">
    <text evidence="4">The sequence shown here is derived from an EMBL/GenBank/DDBJ whole genome shotgun (WGS) entry which is preliminary data.</text>
</comment>
<evidence type="ECO:0000313" key="5">
    <source>
        <dbReference type="Proteomes" id="UP001201397"/>
    </source>
</evidence>
<dbReference type="RefSeq" id="WP_237093239.1">
    <property type="nucleotide sequence ID" value="NZ_JAKKDL010000014.1"/>
</dbReference>
<dbReference type="GO" id="GO:0005829">
    <property type="term" value="C:cytosol"/>
    <property type="evidence" value="ECO:0007669"/>
    <property type="project" value="TreeGrafter"/>
</dbReference>
<evidence type="ECO:0000256" key="1">
    <source>
        <dbReference type="ARBA" id="ARBA00009275"/>
    </source>
</evidence>
<evidence type="ECO:0000256" key="3">
    <source>
        <dbReference type="PIRSR" id="PIRSR005902-1"/>
    </source>
</evidence>
<feature type="binding site" evidence="3">
    <location>
        <position position="9"/>
    </location>
    <ligand>
        <name>a divalent metal cation</name>
        <dbReference type="ChEBI" id="CHEBI:60240"/>
        <label>1</label>
    </ligand>
</feature>
<feature type="binding site" evidence="3">
    <location>
        <position position="92"/>
    </location>
    <ligand>
        <name>a divalent metal cation</name>
        <dbReference type="ChEBI" id="CHEBI:60240"/>
        <label>1</label>
    </ligand>
</feature>
<keyword evidence="2 4" id="KW-0378">Hydrolase</keyword>
<dbReference type="CDD" id="cd01310">
    <property type="entry name" value="TatD_DNAse"/>
    <property type="match status" value="1"/>
</dbReference>
<dbReference type="Gene3D" id="3.20.20.140">
    <property type="entry name" value="Metal-dependent hydrolases"/>
    <property type="match status" value="1"/>
</dbReference>
<dbReference type="AlphaFoldDB" id="A0AAW5APD7"/>
<dbReference type="PANTHER" id="PTHR46124">
    <property type="entry name" value="D-AMINOACYL-TRNA DEACYLASE"/>
    <property type="match status" value="1"/>
</dbReference>
<dbReference type="InterPro" id="IPR018228">
    <property type="entry name" value="DNase_TatD-rel_CS"/>
</dbReference>
<reference evidence="4" key="1">
    <citation type="submission" date="2022-01" db="EMBL/GenBank/DDBJ databases">
        <title>Neisseria sp. ZJ104.</title>
        <authorList>
            <person name="Yang C."/>
        </authorList>
    </citation>
    <scope>NUCLEOTIDE SEQUENCE</scope>
    <source>
        <strain evidence="4">ZJ104</strain>
    </source>
</reference>
<dbReference type="PROSITE" id="PS01091">
    <property type="entry name" value="TATD_3"/>
    <property type="match status" value="1"/>
</dbReference>
<protein>
    <submittedName>
        <fullName evidence="4">TatD family hydrolase</fullName>
    </submittedName>
</protein>
<feature type="binding site" evidence="3">
    <location>
        <position position="7"/>
    </location>
    <ligand>
        <name>a divalent metal cation</name>
        <dbReference type="ChEBI" id="CHEBI:60240"/>
        <label>1</label>
    </ligand>
</feature>
<dbReference type="EMBL" id="JAKKDL010000014">
    <property type="protein sequence ID" value="MCF7530364.1"/>
    <property type="molecule type" value="Genomic_DNA"/>
</dbReference>
<dbReference type="GO" id="GO:0016788">
    <property type="term" value="F:hydrolase activity, acting on ester bonds"/>
    <property type="evidence" value="ECO:0007669"/>
    <property type="project" value="InterPro"/>
</dbReference>
<sequence>MTLTDTHCHLADKLLTAALPDIIRQAQAQGVCRFIVPSANSGDFAAVARLAALPQVYPAFGIHPWFADTADETAFDMLAAQLERYPQAWVGETGLDFLHAADEAAKAVQQAVFRRHLDLAQQLGRRVIAHNVKSSAALAAAVKHCGFTQGGIVHAFSGSLEEARILVRLGFKIGIGSLLLNPNAKKAREAAQKLDLQDIVLETDSPFMLKNQINTPANLYRIAETVAALRGIPLAELAAATERNVDILLS</sequence>